<name>A0ABT8X6A7_9FLAO</name>
<dbReference type="PROSITE" id="PS50910">
    <property type="entry name" value="HEPN"/>
    <property type="match status" value="1"/>
</dbReference>
<dbReference type="Proteomes" id="UP001176891">
    <property type="component" value="Unassembled WGS sequence"/>
</dbReference>
<keyword evidence="3" id="KW-1185">Reference proteome</keyword>
<sequence length="264" mass="30649">MKIPKKKALVTREKAKGILGYLTESYRDYLASRILFNNNELIQACCLANTSIEKIFKALLIQFEGKTVKYNHDLNKLLPDIEKYDLEIFNSLNIDFLKSISYIYKTRYIGSEKTGYNIVILRNKFMAELDYTYSILEPKIRVGLQSLTDKIITPYEADKMRKLPALIKNNYILLDDNKTNLIEHTTEFVLELRIYKNSVFEATYSTNKSKDDGIFNFESLKPSDDMGLSFKVCFPSPDFNDIYIIHDNRLLIGPNTIKNKNNSE</sequence>
<evidence type="ECO:0000313" key="3">
    <source>
        <dbReference type="Proteomes" id="UP001176891"/>
    </source>
</evidence>
<dbReference type="EMBL" id="JAUOEM010000008">
    <property type="protein sequence ID" value="MDO5989523.1"/>
    <property type="molecule type" value="Genomic_DNA"/>
</dbReference>
<gene>
    <name evidence="2" type="ORF">Q4Q39_19130</name>
</gene>
<feature type="domain" description="HEPN" evidence="1">
    <location>
        <begin position="22"/>
        <end position="135"/>
    </location>
</feature>
<accession>A0ABT8X6A7</accession>
<comment type="caution">
    <text evidence="2">The sequence shown here is derived from an EMBL/GenBank/DDBJ whole genome shotgun (WGS) entry which is preliminary data.</text>
</comment>
<reference evidence="2" key="1">
    <citation type="submission" date="2023-07" db="EMBL/GenBank/DDBJ databases">
        <title>Two novel species in the genus Flavivirga.</title>
        <authorList>
            <person name="Kwon K."/>
        </authorList>
    </citation>
    <scope>NUCLEOTIDE SEQUENCE</scope>
    <source>
        <strain evidence="2">KACC 14157</strain>
    </source>
</reference>
<dbReference type="Gene3D" id="1.20.120.330">
    <property type="entry name" value="Nucleotidyltransferases domain 2"/>
    <property type="match status" value="1"/>
</dbReference>
<evidence type="ECO:0000259" key="1">
    <source>
        <dbReference type="PROSITE" id="PS50910"/>
    </source>
</evidence>
<proteinExistence type="predicted"/>
<dbReference type="RefSeq" id="WP_303284182.1">
    <property type="nucleotide sequence ID" value="NZ_BAABCZ010000008.1"/>
</dbReference>
<dbReference type="SUPFAM" id="SSF81593">
    <property type="entry name" value="Nucleotidyltransferase substrate binding subunit/domain"/>
    <property type="match status" value="1"/>
</dbReference>
<protein>
    <submittedName>
        <fullName evidence="2">HEPN domain-containing protein</fullName>
    </submittedName>
</protein>
<evidence type="ECO:0000313" key="2">
    <source>
        <dbReference type="EMBL" id="MDO5989523.1"/>
    </source>
</evidence>
<organism evidence="2 3">
    <name type="scientific">Flavivirga amylovorans</name>
    <dbReference type="NCBI Taxonomy" id="870486"/>
    <lineage>
        <taxon>Bacteria</taxon>
        <taxon>Pseudomonadati</taxon>
        <taxon>Bacteroidota</taxon>
        <taxon>Flavobacteriia</taxon>
        <taxon>Flavobacteriales</taxon>
        <taxon>Flavobacteriaceae</taxon>
        <taxon>Flavivirga</taxon>
    </lineage>
</organism>
<dbReference type="InterPro" id="IPR007842">
    <property type="entry name" value="HEPN_dom"/>
</dbReference>
<dbReference type="Pfam" id="PF05168">
    <property type="entry name" value="HEPN"/>
    <property type="match status" value="1"/>
</dbReference>